<keyword evidence="1" id="KW-0472">Membrane</keyword>
<dbReference type="AlphaFoldDB" id="A0AAU7W5S4"/>
<evidence type="ECO:0008006" key="3">
    <source>
        <dbReference type="Google" id="ProtNLM"/>
    </source>
</evidence>
<keyword evidence="1" id="KW-1133">Transmembrane helix</keyword>
<feature type="transmembrane region" description="Helical" evidence="1">
    <location>
        <begin position="24"/>
        <end position="43"/>
    </location>
</feature>
<dbReference type="RefSeq" id="WP_350347105.1">
    <property type="nucleotide sequence ID" value="NZ_CP158374.1"/>
</dbReference>
<dbReference type="EMBL" id="CP158374">
    <property type="protein sequence ID" value="XBX81081.1"/>
    <property type="molecule type" value="Genomic_DNA"/>
</dbReference>
<gene>
    <name evidence="2" type="ORF">ABIQ69_10700</name>
</gene>
<evidence type="ECO:0000313" key="2">
    <source>
        <dbReference type="EMBL" id="XBX81081.1"/>
    </source>
</evidence>
<reference evidence="2" key="1">
    <citation type="submission" date="2024-05" db="EMBL/GenBank/DDBJ databases">
        <authorList>
            <person name="Yu L."/>
        </authorList>
    </citation>
    <scope>NUCLEOTIDE SEQUENCE</scope>
    <source>
        <strain evidence="2">G08B096</strain>
    </source>
</reference>
<protein>
    <recommendedName>
        <fullName evidence="3">SHOCT domain-containing protein</fullName>
    </recommendedName>
</protein>
<keyword evidence="1" id="KW-0812">Transmembrane</keyword>
<evidence type="ECO:0000256" key="1">
    <source>
        <dbReference type="SAM" id="Phobius"/>
    </source>
</evidence>
<sequence>MITTLTASTIAAHAGPWAAGYGWLFFLIPLFWILVFVLLFTFLGRRWRRAAWSGDHPYGPPWARSGGAEQTLAERFAKGDIDEVEYRARLEVLRANRPNAG</sequence>
<proteinExistence type="predicted"/>
<organism evidence="2">
    <name type="scientific">Agromyces sp. G08B096</name>
    <dbReference type="NCBI Taxonomy" id="3156399"/>
    <lineage>
        <taxon>Bacteria</taxon>
        <taxon>Bacillati</taxon>
        <taxon>Actinomycetota</taxon>
        <taxon>Actinomycetes</taxon>
        <taxon>Micrococcales</taxon>
        <taxon>Microbacteriaceae</taxon>
        <taxon>Agromyces</taxon>
    </lineage>
</organism>
<name>A0AAU7W5S4_9MICO</name>
<accession>A0AAU7W5S4</accession>